<keyword evidence="3" id="KW-1185">Reference proteome</keyword>
<sequence length="202" mass="22558">MSEDMRALDCVKLAVGLLEDEFNLREVASRQFPPEISPSHVRSSISKYEDEMSAASQRSICCSCGKFFAVHTYHISDEDDFIQAHQTSLDRCGHHGNSWIFCGLCYVAIRRSSIPKFSAENFVNVTMCQHYPSALEDLTPVEECLIAKCHPVGTILKLRPGGRASPTNYNALRGHMIVIPQDPGPLLQILPSPELRLDNLIK</sequence>
<evidence type="ECO:0000313" key="3">
    <source>
        <dbReference type="Proteomes" id="UP000244855"/>
    </source>
</evidence>
<evidence type="ECO:0000313" key="2">
    <source>
        <dbReference type="EMBL" id="PVH90251.1"/>
    </source>
</evidence>
<dbReference type="OrthoDB" id="432234at2759"/>
<dbReference type="EMBL" id="KZ806503">
    <property type="protein sequence ID" value="PVH90251.1"/>
    <property type="molecule type" value="Genomic_DNA"/>
</dbReference>
<dbReference type="Proteomes" id="UP000244855">
    <property type="component" value="Unassembled WGS sequence"/>
</dbReference>
<gene>
    <name evidence="2" type="ORF">DM02DRAFT_665324</name>
</gene>
<feature type="domain" description="DUF6570" evidence="1">
    <location>
        <begin position="112"/>
        <end position="201"/>
    </location>
</feature>
<dbReference type="InterPro" id="IPR046700">
    <property type="entry name" value="DUF6570"/>
</dbReference>
<reference evidence="2 3" key="1">
    <citation type="journal article" date="2018" name="Sci. Rep.">
        <title>Comparative genomics provides insights into the lifestyle and reveals functional heterogeneity of dark septate endophytic fungi.</title>
        <authorList>
            <person name="Knapp D.G."/>
            <person name="Nemeth J.B."/>
            <person name="Barry K."/>
            <person name="Hainaut M."/>
            <person name="Henrissat B."/>
            <person name="Johnson J."/>
            <person name="Kuo A."/>
            <person name="Lim J.H.P."/>
            <person name="Lipzen A."/>
            <person name="Nolan M."/>
            <person name="Ohm R.A."/>
            <person name="Tamas L."/>
            <person name="Grigoriev I.V."/>
            <person name="Spatafora J.W."/>
            <person name="Nagy L.G."/>
            <person name="Kovacs G.M."/>
        </authorList>
    </citation>
    <scope>NUCLEOTIDE SEQUENCE [LARGE SCALE GENOMIC DNA]</scope>
    <source>
        <strain evidence="2 3">DSE2036</strain>
    </source>
</reference>
<accession>A0A2V1CX45</accession>
<name>A0A2V1CX45_9PLEO</name>
<dbReference type="AlphaFoldDB" id="A0A2V1CX45"/>
<evidence type="ECO:0000259" key="1">
    <source>
        <dbReference type="Pfam" id="PF20209"/>
    </source>
</evidence>
<organism evidence="2 3">
    <name type="scientific">Periconia macrospinosa</name>
    <dbReference type="NCBI Taxonomy" id="97972"/>
    <lineage>
        <taxon>Eukaryota</taxon>
        <taxon>Fungi</taxon>
        <taxon>Dikarya</taxon>
        <taxon>Ascomycota</taxon>
        <taxon>Pezizomycotina</taxon>
        <taxon>Dothideomycetes</taxon>
        <taxon>Pleosporomycetidae</taxon>
        <taxon>Pleosporales</taxon>
        <taxon>Massarineae</taxon>
        <taxon>Periconiaceae</taxon>
        <taxon>Periconia</taxon>
    </lineage>
</organism>
<dbReference type="Pfam" id="PF20209">
    <property type="entry name" value="DUF6570"/>
    <property type="match status" value="1"/>
</dbReference>
<proteinExistence type="predicted"/>
<protein>
    <recommendedName>
        <fullName evidence="1">DUF6570 domain-containing protein</fullName>
    </recommendedName>
</protein>
<feature type="non-terminal residue" evidence="2">
    <location>
        <position position="202"/>
    </location>
</feature>